<dbReference type="AlphaFoldDB" id="A0A2N3HGJ2"/>
<feature type="transmembrane region" description="Helical" evidence="2">
    <location>
        <begin position="278"/>
        <end position="300"/>
    </location>
</feature>
<dbReference type="OrthoDB" id="1143019at2"/>
<dbReference type="RefSeq" id="WP_106660671.1">
    <property type="nucleotide sequence ID" value="NZ_PJEO01000052.1"/>
</dbReference>
<proteinExistence type="predicted"/>
<organism evidence="3 4">
    <name type="scientific">Confluentibacter flavum</name>
    <dbReference type="NCBI Taxonomy" id="1909700"/>
    <lineage>
        <taxon>Bacteria</taxon>
        <taxon>Pseudomonadati</taxon>
        <taxon>Bacteroidota</taxon>
        <taxon>Flavobacteriia</taxon>
        <taxon>Flavobacteriales</taxon>
        <taxon>Flavobacteriaceae</taxon>
        <taxon>Confluentibacter</taxon>
    </lineage>
</organism>
<gene>
    <name evidence="3" type="ORF">CSW08_14915</name>
</gene>
<evidence type="ECO:0000256" key="2">
    <source>
        <dbReference type="SAM" id="Phobius"/>
    </source>
</evidence>
<keyword evidence="2" id="KW-1133">Transmembrane helix</keyword>
<name>A0A2N3HGJ2_9FLAO</name>
<feature type="coiled-coil region" evidence="1">
    <location>
        <begin position="102"/>
        <end position="152"/>
    </location>
</feature>
<evidence type="ECO:0000256" key="1">
    <source>
        <dbReference type="SAM" id="Coils"/>
    </source>
</evidence>
<comment type="caution">
    <text evidence="3">The sequence shown here is derived from an EMBL/GenBank/DDBJ whole genome shotgun (WGS) entry which is preliminary data.</text>
</comment>
<keyword evidence="4" id="KW-1185">Reference proteome</keyword>
<reference evidence="3 4" key="1">
    <citation type="submission" date="2017-12" db="EMBL/GenBank/DDBJ databases">
        <title>Confluentibacter flavum sp. nov., isolated from the saline lake.</title>
        <authorList>
            <person name="Yu L."/>
        </authorList>
    </citation>
    <scope>NUCLEOTIDE SEQUENCE [LARGE SCALE GENOMIC DNA]</scope>
    <source>
        <strain evidence="3 4">3B</strain>
    </source>
</reference>
<sequence>MSIKYVICKNCERTFKDEYNFCPYCGQDDKQKLTLGVLFYNTISNYFSVDARFFKSFIPLIAKPGYLASKFVEGRRLLYLHPAQMYLFITVIFFFLFSFIQRQQIQNLNNELEKSLRQEKMSIHALKTNDSLLKAEQEKQKQEDSIINAELKKVLTENKKYTRFSDSKIDSIVSKTDTKKQGIFDFDFNESKMDSLIDIGASNEVIYKFMGMNNDAGYFTKRLYSQALKFYKSREGGSILGAFYDTIPIAMFFLLPIFALILMLLYRKKGTYAYHLVFSFYFFAFLFTVFSIIIVVNFIVDIPDGIDWLIAISTFFYLCLALSRFYNQGKFKSFIKGFIASFLFLSFVAPATAMILGIFAFLFY</sequence>
<feature type="transmembrane region" description="Helical" evidence="2">
    <location>
        <begin position="306"/>
        <end position="326"/>
    </location>
</feature>
<feature type="transmembrane region" description="Helical" evidence="2">
    <location>
        <begin position="77"/>
        <end position="100"/>
    </location>
</feature>
<evidence type="ECO:0008006" key="5">
    <source>
        <dbReference type="Google" id="ProtNLM"/>
    </source>
</evidence>
<keyword evidence="2" id="KW-0472">Membrane</keyword>
<dbReference type="Pfam" id="PF12412">
    <property type="entry name" value="DUF3667"/>
    <property type="match status" value="1"/>
</dbReference>
<protein>
    <recommendedName>
        <fullName evidence="5">DUF3667 domain-containing protein</fullName>
    </recommendedName>
</protein>
<accession>A0A2N3HGJ2</accession>
<keyword evidence="1" id="KW-0175">Coiled coil</keyword>
<feature type="transmembrane region" description="Helical" evidence="2">
    <location>
        <begin position="338"/>
        <end position="363"/>
    </location>
</feature>
<dbReference type="InterPro" id="IPR022134">
    <property type="entry name" value="DUF3667"/>
</dbReference>
<dbReference type="EMBL" id="PJEO01000052">
    <property type="protein sequence ID" value="PKQ44090.1"/>
    <property type="molecule type" value="Genomic_DNA"/>
</dbReference>
<evidence type="ECO:0000313" key="4">
    <source>
        <dbReference type="Proteomes" id="UP000233435"/>
    </source>
</evidence>
<feature type="transmembrane region" description="Helical" evidence="2">
    <location>
        <begin position="247"/>
        <end position="266"/>
    </location>
</feature>
<evidence type="ECO:0000313" key="3">
    <source>
        <dbReference type="EMBL" id="PKQ44090.1"/>
    </source>
</evidence>
<keyword evidence="2" id="KW-0812">Transmembrane</keyword>
<dbReference type="Proteomes" id="UP000233435">
    <property type="component" value="Unassembled WGS sequence"/>
</dbReference>